<dbReference type="SUPFAM" id="SSF159888">
    <property type="entry name" value="YdhG-like"/>
    <property type="match status" value="1"/>
</dbReference>
<proteinExistence type="predicted"/>
<protein>
    <submittedName>
        <fullName evidence="2">60 kDa chaperonin GROEL</fullName>
    </submittedName>
</protein>
<comment type="caution">
    <text evidence="2">The sequence shown here is derived from an EMBL/GenBank/DDBJ whole genome shotgun (WGS) entry which is preliminary data.</text>
</comment>
<dbReference type="PIRSF" id="PIRSF021308">
    <property type="entry name" value="UCP021308"/>
    <property type="match status" value="1"/>
</dbReference>
<dbReference type="EMBL" id="AIDT01000003">
    <property type="protein sequence ID" value="EIA14686.1"/>
    <property type="molecule type" value="Genomic_DNA"/>
</dbReference>
<dbReference type="InterPro" id="IPR016786">
    <property type="entry name" value="YdeI_bac"/>
</dbReference>
<sequence length="208" mass="24986">MKNKMVVMTMSEKQPNEQVEAFLNKESQWQEEYKYLRTLIFNETELEEAYKWMHPCYTLNNKNVVLIHGFKNYVALLFHKGAILEDKYHTLIQQTEKVQAARQLRFENLEEIQARREEIKYYIAEAIKAEKAGKKVKMKKTEEYVIPKELEAKFEEMPQLESSFYKLTPGRQHQYIYHIGQAKRSETRQKRVEKYINQILEGKGMHDK</sequence>
<dbReference type="Proteomes" id="UP000003093">
    <property type="component" value="Unassembled WGS sequence"/>
</dbReference>
<dbReference type="Gene3D" id="3.90.1150.200">
    <property type="match status" value="1"/>
</dbReference>
<evidence type="ECO:0000259" key="1">
    <source>
        <dbReference type="Pfam" id="PF08818"/>
    </source>
</evidence>
<evidence type="ECO:0000313" key="3">
    <source>
        <dbReference type="Proteomes" id="UP000003093"/>
    </source>
</evidence>
<feature type="domain" description="YdhG-like" evidence="1">
    <location>
        <begin position="29"/>
        <end position="127"/>
    </location>
</feature>
<reference evidence="2 3" key="1">
    <citation type="journal article" date="2012" name="MBio">
        <title>Identification of a highly transmissible animal-independent Staphylococcus aureus ST398 clone with distinct genomic and cell adhesion properties.</title>
        <authorList>
            <person name="Uhlemann A.C."/>
            <person name="Porcella S.F."/>
            <person name="Trivedi S."/>
            <person name="Sullivan S.B."/>
            <person name="Hafer C."/>
            <person name="Kennedy A.D."/>
            <person name="Barbian K.D."/>
            <person name="McCarthy A.J."/>
            <person name="Street C."/>
            <person name="Hirschberg D.L."/>
            <person name="Lipkin W.I."/>
            <person name="Lindsay J.A."/>
            <person name="DeLeo F.R."/>
            <person name="Lowy F.D."/>
        </authorList>
    </citation>
    <scope>NUCLEOTIDE SEQUENCE [LARGE SCALE GENOMIC DNA]</scope>
    <source>
        <strain evidence="2 3">DR10</strain>
    </source>
</reference>
<organism evidence="2 3">
    <name type="scientific">Staphylococcus aureus subsp. aureus DR10</name>
    <dbReference type="NCBI Taxonomy" id="1155079"/>
    <lineage>
        <taxon>Bacteria</taxon>
        <taxon>Bacillati</taxon>
        <taxon>Bacillota</taxon>
        <taxon>Bacilli</taxon>
        <taxon>Bacillales</taxon>
        <taxon>Staphylococcaceae</taxon>
        <taxon>Staphylococcus</taxon>
    </lineage>
</organism>
<evidence type="ECO:0000313" key="2">
    <source>
        <dbReference type="EMBL" id="EIA14686.1"/>
    </source>
</evidence>
<dbReference type="AlphaFoldDB" id="A0ABC9Q1F6"/>
<dbReference type="InterPro" id="IPR014922">
    <property type="entry name" value="YdhG-like"/>
</dbReference>
<dbReference type="Pfam" id="PF08818">
    <property type="entry name" value="DUF1801"/>
    <property type="match status" value="1"/>
</dbReference>
<gene>
    <name evidence="2" type="ORF">ST398NM02_2502</name>
</gene>
<accession>A0ABC9Q1F6</accession>
<dbReference type="Pfam" id="PF13376">
    <property type="entry name" value="OmdA"/>
    <property type="match status" value="1"/>
</dbReference>
<name>A0ABC9Q1F6_STAA5</name>